<dbReference type="EMBL" id="UAWC01000001">
    <property type="protein sequence ID" value="SQB33527.1"/>
    <property type="molecule type" value="Genomic_DNA"/>
</dbReference>
<name>A0A2X2W2G2_CLOCO</name>
<dbReference type="Proteomes" id="UP000250223">
    <property type="component" value="Unassembled WGS sequence"/>
</dbReference>
<dbReference type="Pfam" id="PF05857">
    <property type="entry name" value="TraX"/>
    <property type="match status" value="1"/>
</dbReference>
<organism evidence="2 3">
    <name type="scientific">Clostridium cochlearium</name>
    <dbReference type="NCBI Taxonomy" id="1494"/>
    <lineage>
        <taxon>Bacteria</taxon>
        <taxon>Bacillati</taxon>
        <taxon>Bacillota</taxon>
        <taxon>Clostridia</taxon>
        <taxon>Eubacteriales</taxon>
        <taxon>Clostridiaceae</taxon>
        <taxon>Clostridium</taxon>
    </lineage>
</organism>
<feature type="transmembrane region" description="Helical" evidence="1">
    <location>
        <begin position="7"/>
        <end position="26"/>
    </location>
</feature>
<feature type="transmembrane region" description="Helical" evidence="1">
    <location>
        <begin position="89"/>
        <end position="109"/>
    </location>
</feature>
<keyword evidence="1" id="KW-1133">Transmembrane helix</keyword>
<feature type="transmembrane region" description="Helical" evidence="1">
    <location>
        <begin position="121"/>
        <end position="148"/>
    </location>
</feature>
<evidence type="ECO:0000313" key="2">
    <source>
        <dbReference type="EMBL" id="SQB33527.1"/>
    </source>
</evidence>
<accession>A0A2X2W2G2</accession>
<protein>
    <submittedName>
        <fullName evidence="2">F pilin acetylation protein, TraX family</fullName>
    </submittedName>
</protein>
<reference evidence="2 3" key="1">
    <citation type="submission" date="2018-06" db="EMBL/GenBank/DDBJ databases">
        <authorList>
            <consortium name="Pathogen Informatics"/>
            <person name="Doyle S."/>
        </authorList>
    </citation>
    <scope>NUCLEOTIDE SEQUENCE [LARGE SCALE GENOMIC DNA]</scope>
    <source>
        <strain evidence="2 3">NCTC13028</strain>
    </source>
</reference>
<dbReference type="RefSeq" id="WP_111921173.1">
    <property type="nucleotide sequence ID" value="NZ_UAWC01000001.1"/>
</dbReference>
<dbReference type="AlphaFoldDB" id="A0A2X2W2G2"/>
<feature type="transmembrane region" description="Helical" evidence="1">
    <location>
        <begin position="65"/>
        <end position="83"/>
    </location>
</feature>
<keyword evidence="1" id="KW-0812">Transmembrane</keyword>
<feature type="transmembrane region" description="Helical" evidence="1">
    <location>
        <begin position="32"/>
        <end position="53"/>
    </location>
</feature>
<evidence type="ECO:0000313" key="3">
    <source>
        <dbReference type="Proteomes" id="UP000250223"/>
    </source>
</evidence>
<gene>
    <name evidence="2" type="ORF">NCTC13028_00522</name>
</gene>
<evidence type="ECO:0000256" key="1">
    <source>
        <dbReference type="SAM" id="Phobius"/>
    </source>
</evidence>
<keyword evidence="1" id="KW-0472">Membrane</keyword>
<proteinExistence type="predicted"/>
<feature type="transmembrane region" description="Helical" evidence="1">
    <location>
        <begin position="208"/>
        <end position="228"/>
    </location>
</feature>
<sequence>MKLFNSFQLKIIMIIIMFVDHVGQFIPGSPLWLHYIGRVAAPVFFYLLVEGFFHTSSKKKYMERLFISGAMMFVVSMILMYIFKRPIKITNNIFLSMGFSVALLNSIEWKEKSQKKYLPTLTIIGICIAMLFTEGSVFMTIMVLNFYYNRDNKTKMCIFYALLSLIVLTNPAGSIYNSLFIVNYQWMMIFAMPFILMYNGERGRKVKYFFYIFYPIHIWILYIAGNYVGFK</sequence>
<dbReference type="InterPro" id="IPR008875">
    <property type="entry name" value="TraX"/>
</dbReference>